<sequence length="303" mass="33503">MQHTDKQVDWASFRAQFPIFDSKIYINSCSYGALSNSVQNAFQLYLDSRLQQGSDWENWVNENEALRGDFAELFAAAPSEIAITASASAGMNSVASALDFSGQRNKVIITEMEFPTQSQIWFAQQQRGAKVVRVCAGQGKTLLQRLEEEIDETTLMVATTHVCYRNGEKLPIEAIRDLARKNGAYILVDGYQAIGSMMLNLRELDVDFYVGGSLKYLLATAGIAFLYANQNVISKLTPSMTGWFAQDDIHAMDDTRYNPSRTASRFEAGTPPVPNIYASRAGLALLKSVGLLAIEQRIAKLTA</sequence>
<organism evidence="2">
    <name type="scientific">hydrothermal vent metagenome</name>
    <dbReference type="NCBI Taxonomy" id="652676"/>
    <lineage>
        <taxon>unclassified sequences</taxon>
        <taxon>metagenomes</taxon>
        <taxon>ecological metagenomes</taxon>
    </lineage>
</organism>
<name>A0A3B0RPX2_9ZZZZ</name>
<dbReference type="InterPro" id="IPR015424">
    <property type="entry name" value="PyrdxlP-dep_Trfase"/>
</dbReference>
<dbReference type="InterPro" id="IPR015422">
    <property type="entry name" value="PyrdxlP-dep_Trfase_small"/>
</dbReference>
<dbReference type="AlphaFoldDB" id="A0A3B0RPX2"/>
<dbReference type="EMBL" id="UOEE01000002">
    <property type="protein sequence ID" value="VAV86553.1"/>
    <property type="molecule type" value="Genomic_DNA"/>
</dbReference>
<gene>
    <name evidence="2" type="ORF">MNBD_ALPHA06-312</name>
</gene>
<evidence type="ECO:0000259" key="1">
    <source>
        <dbReference type="Pfam" id="PF00266"/>
    </source>
</evidence>
<feature type="non-terminal residue" evidence="2">
    <location>
        <position position="303"/>
    </location>
</feature>
<dbReference type="InterPro" id="IPR015421">
    <property type="entry name" value="PyrdxlP-dep_Trfase_major"/>
</dbReference>
<evidence type="ECO:0000313" key="2">
    <source>
        <dbReference type="EMBL" id="VAV86553.1"/>
    </source>
</evidence>
<dbReference type="InterPro" id="IPR000192">
    <property type="entry name" value="Aminotrans_V_dom"/>
</dbReference>
<dbReference type="Gene3D" id="3.90.1150.10">
    <property type="entry name" value="Aspartate Aminotransferase, domain 1"/>
    <property type="match status" value="1"/>
</dbReference>
<accession>A0A3B0RPX2</accession>
<dbReference type="Gene3D" id="3.40.640.10">
    <property type="entry name" value="Type I PLP-dependent aspartate aminotransferase-like (Major domain)"/>
    <property type="match status" value="1"/>
</dbReference>
<dbReference type="PANTHER" id="PTHR43586">
    <property type="entry name" value="CYSTEINE DESULFURASE"/>
    <property type="match status" value="1"/>
</dbReference>
<dbReference type="Pfam" id="PF00266">
    <property type="entry name" value="Aminotran_5"/>
    <property type="match status" value="1"/>
</dbReference>
<dbReference type="SUPFAM" id="SSF53383">
    <property type="entry name" value="PLP-dependent transferases"/>
    <property type="match status" value="1"/>
</dbReference>
<proteinExistence type="predicted"/>
<protein>
    <recommendedName>
        <fullName evidence="1">Aminotransferase class V domain-containing protein</fullName>
    </recommendedName>
</protein>
<reference evidence="2" key="1">
    <citation type="submission" date="2018-06" db="EMBL/GenBank/DDBJ databases">
        <authorList>
            <person name="Zhirakovskaya E."/>
        </authorList>
    </citation>
    <scope>NUCLEOTIDE SEQUENCE</scope>
</reference>
<dbReference type="PANTHER" id="PTHR43586:SF15">
    <property type="entry name" value="BLR3095 PROTEIN"/>
    <property type="match status" value="1"/>
</dbReference>
<feature type="domain" description="Aminotransferase class V" evidence="1">
    <location>
        <begin position="63"/>
        <end position="302"/>
    </location>
</feature>